<dbReference type="GO" id="GO:0016787">
    <property type="term" value="F:hydrolase activity"/>
    <property type="evidence" value="ECO:0007669"/>
    <property type="project" value="UniProtKB-KW"/>
</dbReference>
<dbReference type="InterPro" id="IPR006680">
    <property type="entry name" value="Amidohydro-rel"/>
</dbReference>
<dbReference type="InterPro" id="IPR050287">
    <property type="entry name" value="MTA/SAH_deaminase"/>
</dbReference>
<dbReference type="Pfam" id="PF01979">
    <property type="entry name" value="Amidohydro_1"/>
    <property type="match status" value="1"/>
</dbReference>
<sequence>MNTFFSADYILPVVGEAVRNGVIEITEKGVIAGVHAPDNPILNGKKIVKHTGIITPGFVNTHCHLELSHMAGVIPRLTGLVPFLQQVIFQRAASENHMLQAMEAADKQLYDNGIVAVGDHANTAASAPVKASSSIHYHTFVETLGFEPESAEQKFSEALAIAEQFNPHTTSVTPHAPYSVSKELFKLLNDNATEHQMPLSIHNQESEEENKLFRYKSGRFLNFYQVLGRDISGFKAQARNSLQTFMSYLSKDTPVLLVHNTYTSSKDIYFIERQGRNVSWCFCPNANLYIEGSLPKIPNFVRYHHRITIGTDSLASNNRLCVLSELKAIHRHFPELPFTETIKWATINGASFLGISERYGSLERGKRPGLNLLKNTDGLSITPYTEVVRLI</sequence>
<evidence type="ECO:0000259" key="2">
    <source>
        <dbReference type="Pfam" id="PF01979"/>
    </source>
</evidence>
<dbReference type="Gene3D" id="3.20.20.140">
    <property type="entry name" value="Metal-dependent hydrolases"/>
    <property type="match status" value="1"/>
</dbReference>
<dbReference type="STRING" id="623281.SAMN05421747_103243"/>
<feature type="domain" description="Amidohydrolase-related" evidence="2">
    <location>
        <begin position="53"/>
        <end position="374"/>
    </location>
</feature>
<dbReference type="SUPFAM" id="SSF51556">
    <property type="entry name" value="Metallo-dependent hydrolases"/>
    <property type="match status" value="1"/>
</dbReference>
<name>A0A1I1G5M1_9SPHI</name>
<proteinExistence type="predicted"/>
<reference evidence="3 4" key="1">
    <citation type="submission" date="2016-10" db="EMBL/GenBank/DDBJ databases">
        <authorList>
            <person name="de Groot N.N."/>
        </authorList>
    </citation>
    <scope>NUCLEOTIDE SEQUENCE [LARGE SCALE GENOMIC DNA]</scope>
    <source>
        <strain evidence="3 4">DSM 22900</strain>
    </source>
</reference>
<dbReference type="PANTHER" id="PTHR43794:SF11">
    <property type="entry name" value="AMIDOHYDROLASE-RELATED DOMAIN-CONTAINING PROTEIN"/>
    <property type="match status" value="1"/>
</dbReference>
<dbReference type="Proteomes" id="UP000199577">
    <property type="component" value="Unassembled WGS sequence"/>
</dbReference>
<dbReference type="EMBL" id="FOLL01000003">
    <property type="protein sequence ID" value="SFC04490.1"/>
    <property type="molecule type" value="Genomic_DNA"/>
</dbReference>
<gene>
    <name evidence="3" type="ORF">SAMN05421747_103243</name>
</gene>
<evidence type="ECO:0000313" key="4">
    <source>
        <dbReference type="Proteomes" id="UP000199577"/>
    </source>
</evidence>
<dbReference type="OrthoDB" id="9807210at2"/>
<keyword evidence="4" id="KW-1185">Reference proteome</keyword>
<dbReference type="RefSeq" id="WP_090972152.1">
    <property type="nucleotide sequence ID" value="NZ_FOLL01000003.1"/>
</dbReference>
<dbReference type="InterPro" id="IPR032466">
    <property type="entry name" value="Metal_Hydrolase"/>
</dbReference>
<accession>A0A1I1G5M1</accession>
<organism evidence="3 4">
    <name type="scientific">Parapedobacter composti</name>
    <dbReference type="NCBI Taxonomy" id="623281"/>
    <lineage>
        <taxon>Bacteria</taxon>
        <taxon>Pseudomonadati</taxon>
        <taxon>Bacteroidota</taxon>
        <taxon>Sphingobacteriia</taxon>
        <taxon>Sphingobacteriales</taxon>
        <taxon>Sphingobacteriaceae</taxon>
        <taxon>Parapedobacter</taxon>
    </lineage>
</organism>
<evidence type="ECO:0000313" key="3">
    <source>
        <dbReference type="EMBL" id="SFC04490.1"/>
    </source>
</evidence>
<dbReference type="AlphaFoldDB" id="A0A1I1G5M1"/>
<dbReference type="PANTHER" id="PTHR43794">
    <property type="entry name" value="AMINOHYDROLASE SSNA-RELATED"/>
    <property type="match status" value="1"/>
</dbReference>
<keyword evidence="1" id="KW-0378">Hydrolase</keyword>
<evidence type="ECO:0000256" key="1">
    <source>
        <dbReference type="ARBA" id="ARBA00022801"/>
    </source>
</evidence>
<protein>
    <submittedName>
        <fullName evidence="3">Cytosine/adenosine deaminase</fullName>
    </submittedName>
</protein>